<name>A0A9W8DIU8_9FUNG</name>
<dbReference type="InterPro" id="IPR013922">
    <property type="entry name" value="Cyclin_PHO80-like"/>
</dbReference>
<proteinExistence type="predicted"/>
<evidence type="ECO:0000313" key="4">
    <source>
        <dbReference type="Proteomes" id="UP001150569"/>
    </source>
</evidence>
<evidence type="ECO:0000259" key="2">
    <source>
        <dbReference type="Pfam" id="PF00134"/>
    </source>
</evidence>
<gene>
    <name evidence="3" type="primary">PCL1_3</name>
    <name evidence="3" type="ORF">IWQ60_010131</name>
</gene>
<dbReference type="Proteomes" id="UP001150569">
    <property type="component" value="Unassembled WGS sequence"/>
</dbReference>
<dbReference type="EMBL" id="JANBPT010000931">
    <property type="protein sequence ID" value="KAJ1911441.1"/>
    <property type="molecule type" value="Genomic_DNA"/>
</dbReference>
<evidence type="ECO:0000313" key="3">
    <source>
        <dbReference type="EMBL" id="KAJ1911441.1"/>
    </source>
</evidence>
<dbReference type="GO" id="GO:0016538">
    <property type="term" value="F:cyclin-dependent protein serine/threonine kinase regulator activity"/>
    <property type="evidence" value="ECO:0007669"/>
    <property type="project" value="TreeGrafter"/>
</dbReference>
<dbReference type="GO" id="GO:0005634">
    <property type="term" value="C:nucleus"/>
    <property type="evidence" value="ECO:0007669"/>
    <property type="project" value="TreeGrafter"/>
</dbReference>
<accession>A0A9W8DIU8</accession>
<organism evidence="3 4">
    <name type="scientific">Tieghemiomyces parasiticus</name>
    <dbReference type="NCBI Taxonomy" id="78921"/>
    <lineage>
        <taxon>Eukaryota</taxon>
        <taxon>Fungi</taxon>
        <taxon>Fungi incertae sedis</taxon>
        <taxon>Zoopagomycota</taxon>
        <taxon>Kickxellomycotina</taxon>
        <taxon>Dimargaritomycetes</taxon>
        <taxon>Dimargaritales</taxon>
        <taxon>Dimargaritaceae</taxon>
        <taxon>Tieghemiomyces</taxon>
    </lineage>
</organism>
<keyword evidence="4" id="KW-1185">Reference proteome</keyword>
<feature type="region of interest" description="Disordered" evidence="1">
    <location>
        <begin position="107"/>
        <end position="133"/>
    </location>
</feature>
<sequence>MAMECTNHRIFLASLILAGKYLNDASPKNKYWARFSERFSLAEVNLMEQQLMQLLQFQFEITEAQLLAQLSSFAHLITPPASPVTYTIRPRGVVGGNHDHLPPPSAVAMHPRRGSGGTSSLVSITPSRTPSSTLLTAESMSSTIAPSPLELNCTSLAHPAPIHHQYHSSAPAAAVQTQPQPPHYQFTHVAQPGTAAIAETQPSAAAQRGGPHPPSYYQSHPPPVALPHFSAVFNHPPSISQPELLTHPAQHIYHHSSAPAHHQYHHHTQQQRSMPYPAPSAAHLMPMHVPHNHHRQQHHPASASAAAMHPTPHCSTSDAAAAFYLYHQWTSAGAAPGSVSAVVSNLSARTQQPPPPHMSYAPTAYSNTEAAGNLTYRPSACIVYQN</sequence>
<dbReference type="PANTHER" id="PTHR15615">
    <property type="match status" value="1"/>
</dbReference>
<dbReference type="GO" id="GO:0019901">
    <property type="term" value="F:protein kinase binding"/>
    <property type="evidence" value="ECO:0007669"/>
    <property type="project" value="InterPro"/>
</dbReference>
<dbReference type="PANTHER" id="PTHR15615:SF10">
    <property type="entry name" value="PHO85 CYCLIN-2-RELATED"/>
    <property type="match status" value="1"/>
</dbReference>
<feature type="compositionally biased region" description="Low complexity" evidence="1">
    <location>
        <begin position="123"/>
        <end position="133"/>
    </location>
</feature>
<feature type="domain" description="Cyclin N-terminal" evidence="2">
    <location>
        <begin position="6"/>
        <end position="58"/>
    </location>
</feature>
<dbReference type="AlphaFoldDB" id="A0A9W8DIU8"/>
<dbReference type="OrthoDB" id="10250320at2759"/>
<protein>
    <submittedName>
        <fullName evidence="3">PHO85 cyclin-1</fullName>
    </submittedName>
</protein>
<evidence type="ECO:0000256" key="1">
    <source>
        <dbReference type="SAM" id="MobiDB-lite"/>
    </source>
</evidence>
<dbReference type="Pfam" id="PF00134">
    <property type="entry name" value="Cyclin_N"/>
    <property type="match status" value="1"/>
</dbReference>
<dbReference type="CDD" id="cd20557">
    <property type="entry name" value="CYCLIN_ScPCL1-like"/>
    <property type="match status" value="1"/>
</dbReference>
<reference evidence="3" key="1">
    <citation type="submission" date="2022-07" db="EMBL/GenBank/DDBJ databases">
        <title>Phylogenomic reconstructions and comparative analyses of Kickxellomycotina fungi.</title>
        <authorList>
            <person name="Reynolds N.K."/>
            <person name="Stajich J.E."/>
            <person name="Barry K."/>
            <person name="Grigoriev I.V."/>
            <person name="Crous P."/>
            <person name="Smith M.E."/>
        </authorList>
    </citation>
    <scope>NUCLEOTIDE SEQUENCE</scope>
    <source>
        <strain evidence="3">RSA 861</strain>
    </source>
</reference>
<dbReference type="SUPFAM" id="SSF47954">
    <property type="entry name" value="Cyclin-like"/>
    <property type="match status" value="1"/>
</dbReference>
<dbReference type="Gene3D" id="1.10.472.10">
    <property type="entry name" value="Cyclin-like"/>
    <property type="match status" value="1"/>
</dbReference>
<dbReference type="InterPro" id="IPR036915">
    <property type="entry name" value="Cyclin-like_sf"/>
</dbReference>
<comment type="caution">
    <text evidence="3">The sequence shown here is derived from an EMBL/GenBank/DDBJ whole genome shotgun (WGS) entry which is preliminary data.</text>
</comment>
<dbReference type="GO" id="GO:0000307">
    <property type="term" value="C:cyclin-dependent protein kinase holoenzyme complex"/>
    <property type="evidence" value="ECO:0007669"/>
    <property type="project" value="TreeGrafter"/>
</dbReference>
<dbReference type="InterPro" id="IPR006671">
    <property type="entry name" value="Cyclin_N"/>
</dbReference>